<protein>
    <submittedName>
        <fullName evidence="2">Uncharacterized protein</fullName>
    </submittedName>
</protein>
<reference evidence="3" key="1">
    <citation type="submission" date="2012-06" db="EMBL/GenBank/DDBJ databases">
        <title>Genome analysis of multiple Granulibacter bethesdensis isolates demonstrates substantial genome diversity.</title>
        <authorList>
            <person name="Greenberg D.E."/>
            <person name="Porcella S.F."/>
            <person name="Zarember K."/>
            <person name="Zelazny A.M."/>
            <person name="Bruno D."/>
            <person name="Martens C."/>
            <person name="Barbian K.D."/>
            <person name="Jaske E."/>
            <person name="Holland S.M."/>
        </authorList>
    </citation>
    <scope>NUCLEOTIDE SEQUENCE [LARGE SCALE GENOMIC DNA]</scope>
    <source>
        <strain evidence="3">CGDNIH3</strain>
    </source>
</reference>
<proteinExistence type="predicted"/>
<feature type="compositionally biased region" description="Basic and acidic residues" evidence="1">
    <location>
        <begin position="30"/>
        <end position="56"/>
    </location>
</feature>
<feature type="region of interest" description="Disordered" evidence="1">
    <location>
        <begin position="26"/>
        <end position="56"/>
    </location>
</feature>
<accession>A0AAN1E651</accession>
<name>A0AAN1E651_9PROT</name>
<dbReference type="Proteomes" id="UP000019438">
    <property type="component" value="Chromosome"/>
</dbReference>
<evidence type="ECO:0000313" key="3">
    <source>
        <dbReference type="Proteomes" id="UP000019438"/>
    </source>
</evidence>
<dbReference type="KEGG" id="gbc:GbCGDNIH3_8009"/>
<dbReference type="EMBL" id="CP003181">
    <property type="protein sequence ID" value="APG30437.1"/>
    <property type="molecule type" value="Genomic_DNA"/>
</dbReference>
<dbReference type="KEGG" id="gbh:GbCGDNIH2_8009"/>
<sequence>MEYAAPGIYQVERAGKLRLPDILSKTTRAASDHDPGWLKGESRRQSPRVEDGSVIG</sequence>
<evidence type="ECO:0000313" key="2">
    <source>
        <dbReference type="EMBL" id="APG30437.1"/>
    </source>
</evidence>
<evidence type="ECO:0000256" key="1">
    <source>
        <dbReference type="SAM" id="MobiDB-lite"/>
    </source>
</evidence>
<organism evidence="2 3">
    <name type="scientific">Granulibacter bethesdensis</name>
    <dbReference type="NCBI Taxonomy" id="364410"/>
    <lineage>
        <taxon>Bacteria</taxon>
        <taxon>Pseudomonadati</taxon>
        <taxon>Pseudomonadota</taxon>
        <taxon>Alphaproteobacteria</taxon>
        <taxon>Acetobacterales</taxon>
        <taxon>Acetobacteraceae</taxon>
        <taxon>Granulibacter</taxon>
    </lineage>
</organism>
<gene>
    <name evidence="2" type="ORF">GbCGDNIH3_8009</name>
</gene>
<dbReference type="AlphaFoldDB" id="A0AAN1E651"/>